<organism evidence="3 4">
    <name type="scientific">Tricholomella constricta</name>
    <dbReference type="NCBI Taxonomy" id="117010"/>
    <lineage>
        <taxon>Eukaryota</taxon>
        <taxon>Fungi</taxon>
        <taxon>Dikarya</taxon>
        <taxon>Basidiomycota</taxon>
        <taxon>Agaricomycotina</taxon>
        <taxon>Agaricomycetes</taxon>
        <taxon>Agaricomycetidae</taxon>
        <taxon>Agaricales</taxon>
        <taxon>Tricholomatineae</taxon>
        <taxon>Lyophyllaceae</taxon>
        <taxon>Tricholomella</taxon>
    </lineage>
</organism>
<dbReference type="OrthoDB" id="3017802at2759"/>
<dbReference type="PANTHER" id="PTHR24074">
    <property type="entry name" value="CO-CHAPERONE PROTEIN DJLA"/>
    <property type="match status" value="1"/>
</dbReference>
<dbReference type="InterPro" id="IPR050817">
    <property type="entry name" value="DjlA_DnaK_co-chaperone"/>
</dbReference>
<comment type="caution">
    <text evidence="3">The sequence shown here is derived from an EMBL/GenBank/DDBJ whole genome shotgun (WGS) entry which is preliminary data.</text>
</comment>
<name>A0A8H5HF46_9AGAR</name>
<proteinExistence type="predicted"/>
<dbReference type="InterPro" id="IPR036869">
    <property type="entry name" value="J_dom_sf"/>
</dbReference>
<reference evidence="3 4" key="1">
    <citation type="journal article" date="2020" name="ISME J.">
        <title>Uncovering the hidden diversity of litter-decomposition mechanisms in mushroom-forming fungi.</title>
        <authorList>
            <person name="Floudas D."/>
            <person name="Bentzer J."/>
            <person name="Ahren D."/>
            <person name="Johansson T."/>
            <person name="Persson P."/>
            <person name="Tunlid A."/>
        </authorList>
    </citation>
    <scope>NUCLEOTIDE SEQUENCE [LARGE SCALE GENOMIC DNA]</scope>
    <source>
        <strain evidence="3 4">CBS 661.87</strain>
    </source>
</reference>
<sequence>MDTKEPHELLGLPADATMGEIKQAYKQMALKWHPDRHIHDNTKDRAISMFAQVTNAYQLLMRDLDPPPATTKSKSHARPPTPVPSCRSSTGSTTSTSSNSPSRLSTSFHSDDSQTTLPSSFRGSETGPNFKPFNRYLDHSFDSPISISNEVSSQETNGSDMPEDTLRPNSPRTFPGRRHPACFANNNVQSVNAGWNARVGRLK</sequence>
<dbReference type="Proteomes" id="UP000565441">
    <property type="component" value="Unassembled WGS sequence"/>
</dbReference>
<dbReference type="CDD" id="cd06257">
    <property type="entry name" value="DnaJ"/>
    <property type="match status" value="1"/>
</dbReference>
<dbReference type="AlphaFoldDB" id="A0A8H5HF46"/>
<dbReference type="SMART" id="SM00271">
    <property type="entry name" value="DnaJ"/>
    <property type="match status" value="1"/>
</dbReference>
<dbReference type="Pfam" id="PF00226">
    <property type="entry name" value="DnaJ"/>
    <property type="match status" value="1"/>
</dbReference>
<dbReference type="Gene3D" id="1.10.287.110">
    <property type="entry name" value="DnaJ domain"/>
    <property type="match status" value="1"/>
</dbReference>
<evidence type="ECO:0000256" key="1">
    <source>
        <dbReference type="SAM" id="MobiDB-lite"/>
    </source>
</evidence>
<dbReference type="InterPro" id="IPR001623">
    <property type="entry name" value="DnaJ_domain"/>
</dbReference>
<feature type="compositionally biased region" description="Polar residues" evidence="1">
    <location>
        <begin position="150"/>
        <end position="159"/>
    </location>
</feature>
<protein>
    <recommendedName>
        <fullName evidence="2">J domain-containing protein</fullName>
    </recommendedName>
</protein>
<accession>A0A8H5HF46</accession>
<feature type="domain" description="J" evidence="2">
    <location>
        <begin position="5"/>
        <end position="65"/>
    </location>
</feature>
<evidence type="ECO:0000259" key="2">
    <source>
        <dbReference type="PROSITE" id="PS50076"/>
    </source>
</evidence>
<feature type="region of interest" description="Disordered" evidence="1">
    <location>
        <begin position="63"/>
        <end position="135"/>
    </location>
</feature>
<dbReference type="PROSITE" id="PS50076">
    <property type="entry name" value="DNAJ_2"/>
    <property type="match status" value="1"/>
</dbReference>
<dbReference type="EMBL" id="JAACJP010000009">
    <property type="protein sequence ID" value="KAF5382120.1"/>
    <property type="molecule type" value="Genomic_DNA"/>
</dbReference>
<feature type="compositionally biased region" description="Polar residues" evidence="1">
    <location>
        <begin position="113"/>
        <end position="127"/>
    </location>
</feature>
<feature type="compositionally biased region" description="Low complexity" evidence="1">
    <location>
        <begin position="85"/>
        <end position="107"/>
    </location>
</feature>
<evidence type="ECO:0000313" key="3">
    <source>
        <dbReference type="EMBL" id="KAF5382120.1"/>
    </source>
</evidence>
<dbReference type="PRINTS" id="PR00625">
    <property type="entry name" value="JDOMAIN"/>
</dbReference>
<evidence type="ECO:0000313" key="4">
    <source>
        <dbReference type="Proteomes" id="UP000565441"/>
    </source>
</evidence>
<gene>
    <name evidence="3" type="ORF">D9615_004435</name>
</gene>
<dbReference type="SUPFAM" id="SSF46565">
    <property type="entry name" value="Chaperone J-domain"/>
    <property type="match status" value="1"/>
</dbReference>
<feature type="region of interest" description="Disordered" evidence="1">
    <location>
        <begin position="150"/>
        <end position="176"/>
    </location>
</feature>
<keyword evidence="4" id="KW-1185">Reference proteome</keyword>